<gene>
    <name evidence="1" type="ORF">QFC20_006461</name>
</gene>
<keyword evidence="2" id="KW-1185">Reference proteome</keyword>
<name>A0ACC2VAA9_9TREE</name>
<dbReference type="EMBL" id="JASBWS010000115">
    <property type="protein sequence ID" value="KAJ9096217.1"/>
    <property type="molecule type" value="Genomic_DNA"/>
</dbReference>
<comment type="caution">
    <text evidence="1">The sequence shown here is derived from an EMBL/GenBank/DDBJ whole genome shotgun (WGS) entry which is preliminary data.</text>
</comment>
<sequence>MFDDYIEHPHAGNGPSLIDAYTAPTTAGGGMDPVEFEGFEQDGEHGLGDDAYGEEEEAVEMEALETNLYAKHEGASQPIFNLSRVQYSPPGQIIDLQVNNNVLVMATRPLNLVIIDLQRADEIIRIEVPKTPNSEEPQTISNVFADPTGRHLVVTLSTQESYYLSTANLSTIATTPRKPRLLRLRHPISAIAWPPRSPSGTANIECLIGSPNGAVSTLLLPPQDDIFNLKSVSLSKSVEKDHTVLYTLPDGECVTGVGYGFWKVGTGQEAKKGERKVWVVLTTKHRMYEFSGTTGQGTSLVGKGGWGEDVFRPYRDSVPKFQEIPGEISRQNSMLRFWTTQKPGTRSFAQRYEVIAWLTAAGIYHSPIPASIAPDTSPSLFASPSLLNVTPNGETAPLAIAMTEWHFVVLFPERLVAFSRLGERLVWESRVPLKKGERVVGITTDPINHTFWVHTTQALYEVVPNDEDRDVWRARLEQGDFEGALKYAKNPKQTDLIKSRQADAFFDARRFLQAAKTYAECSRSFEFVALRFVDADEKDGLRVYLSERLARLDKNDLTQRMMVATWLIEIYLSKCNTLEDVIAAEAATSDVESLRTELMLTEEDLRNFMTTYKNNVDRKVIYDLVQSHGRTEVYLFFAGLLEDDSIVINHWITEENWLKAIDVLSRQENLELYYRFAPILMRHKPSETVDAWLRQHSLDPRRLIPALLIDQQPRADTSPGSQATRYLSTIIQRGNTDATIHNLLINFLATSEDPDDGPLLAYLSSADDLQETPYYDLDYALRICKQRNRIQPCVHIYSEMRLYECSVDLALEKGDLELAKTNADKPEDDDELRGWLWLKIAKYVIEEQNDIKGAIQLLEESPLLKIEDILPFFPPFTSLDSIKNEICSALESYSGRIDQLRQDMQDATDSADQIKEDIKRLETRFVTVDRDEACSRCGKMLLIRQFYVFPCQHVFHADCLIALAKEYLPSTTLRRIIYLQNEIIRLSKPLKQLQTPASRALLSTKDDSSDTISITSRVDPATQESLLLGGPKRLLAAGDKLRELIVPDVLASAVSVIGLGGGTNGVSKKKGLTAADPKDQNKVEKLRSELDALVAAGCPLCEGSVTTIDKPFVTARDDDGSWDI</sequence>
<dbReference type="Proteomes" id="UP001230649">
    <property type="component" value="Unassembled WGS sequence"/>
</dbReference>
<organism evidence="1 2">
    <name type="scientific">Naganishia adeliensis</name>
    <dbReference type="NCBI Taxonomy" id="92952"/>
    <lineage>
        <taxon>Eukaryota</taxon>
        <taxon>Fungi</taxon>
        <taxon>Dikarya</taxon>
        <taxon>Basidiomycota</taxon>
        <taxon>Agaricomycotina</taxon>
        <taxon>Tremellomycetes</taxon>
        <taxon>Filobasidiales</taxon>
        <taxon>Filobasidiaceae</taxon>
        <taxon>Naganishia</taxon>
    </lineage>
</organism>
<protein>
    <submittedName>
        <fullName evidence="1">Uncharacterized protein</fullName>
    </submittedName>
</protein>
<reference evidence="1" key="1">
    <citation type="submission" date="2023-04" db="EMBL/GenBank/DDBJ databases">
        <title>Draft Genome sequencing of Naganishia species isolated from polar environments using Oxford Nanopore Technology.</title>
        <authorList>
            <person name="Leo P."/>
            <person name="Venkateswaran K."/>
        </authorList>
    </citation>
    <scope>NUCLEOTIDE SEQUENCE</scope>
    <source>
        <strain evidence="1">MNA-CCFEE 5262</strain>
    </source>
</reference>
<evidence type="ECO:0000313" key="1">
    <source>
        <dbReference type="EMBL" id="KAJ9096217.1"/>
    </source>
</evidence>
<accession>A0ACC2VAA9</accession>
<proteinExistence type="predicted"/>
<evidence type="ECO:0000313" key="2">
    <source>
        <dbReference type="Proteomes" id="UP001230649"/>
    </source>
</evidence>